<keyword evidence="3 15" id="KW-0813">Transport</keyword>
<dbReference type="Proteomes" id="UP000323886">
    <property type="component" value="Unassembled WGS sequence"/>
</dbReference>
<keyword evidence="9 15" id="KW-0406">Ion transport</keyword>
<comment type="subcellular location">
    <subcellularLocation>
        <location evidence="1">Cell inner membrane</location>
        <topology evidence="1">Single-pass membrane protein</topology>
    </subcellularLocation>
    <subcellularLocation>
        <location evidence="15">Cell membrane</location>
        <topology evidence="15">Single-pass membrane protein</topology>
    </subcellularLocation>
</comment>
<comment type="function">
    <text evidence="13">Component of the F(0) channel, it forms part of the peripheral stalk, linking F(1) to F(0). The b'-subunit is a diverged and duplicated form of b found in plants and photosynthetic bacteria.</text>
</comment>
<dbReference type="GO" id="GO:0046933">
    <property type="term" value="F:proton-transporting ATP synthase activity, rotational mechanism"/>
    <property type="evidence" value="ECO:0007669"/>
    <property type="project" value="UniProtKB-UniRule"/>
</dbReference>
<evidence type="ECO:0000256" key="8">
    <source>
        <dbReference type="ARBA" id="ARBA00022989"/>
    </source>
</evidence>
<dbReference type="Pfam" id="PF00430">
    <property type="entry name" value="ATP-synt_B"/>
    <property type="match status" value="1"/>
</dbReference>
<dbReference type="OrthoDB" id="8479836at2"/>
<dbReference type="GO" id="GO:0005886">
    <property type="term" value="C:plasma membrane"/>
    <property type="evidence" value="ECO:0007669"/>
    <property type="project" value="UniProtKB-SubCell"/>
</dbReference>
<evidence type="ECO:0000256" key="13">
    <source>
        <dbReference type="ARBA" id="ARBA00025614"/>
    </source>
</evidence>
<reference evidence="18 19" key="1">
    <citation type="submission" date="2019-09" db="EMBL/GenBank/DDBJ databases">
        <title>Draft Whole-Genome sequence of Blastochloris sulfoviridis DSM 729.</title>
        <authorList>
            <person name="Meyer T.E."/>
            <person name="Kyndt J.A."/>
        </authorList>
    </citation>
    <scope>NUCLEOTIDE SEQUENCE [LARGE SCALE GENOMIC DNA]</scope>
    <source>
        <strain evidence="18 19">DSM 729</strain>
    </source>
</reference>
<dbReference type="GO" id="GO:0046961">
    <property type="term" value="F:proton-transporting ATPase activity, rotational mechanism"/>
    <property type="evidence" value="ECO:0007669"/>
    <property type="project" value="TreeGrafter"/>
</dbReference>
<evidence type="ECO:0000256" key="17">
    <source>
        <dbReference type="SAM" id="Coils"/>
    </source>
</evidence>
<evidence type="ECO:0000256" key="2">
    <source>
        <dbReference type="ARBA" id="ARBA00005513"/>
    </source>
</evidence>
<proteinExistence type="inferred from homology"/>
<evidence type="ECO:0000256" key="3">
    <source>
        <dbReference type="ARBA" id="ARBA00022448"/>
    </source>
</evidence>
<comment type="similarity">
    <text evidence="2 15 16">Belongs to the ATPase B chain family.</text>
</comment>
<comment type="subunit">
    <text evidence="14 15">F-type ATPases have 2 components, F(1) - the catalytic core - and F(0) - the membrane proton channel. F(1) has five subunits: alpha(3), beta(3), gamma(1), delta(1), epsilon(1). F(0) has three main subunits: a(1), b(2) and c(10-14). The alpha and beta chains form an alternating ring which encloses part of the gamma chain. F(1) is attached to F(0) by a central stalk formed by the gamma and epsilon chains, while a peripheral stalk is formed by the delta and b chains.</text>
</comment>
<evidence type="ECO:0000256" key="10">
    <source>
        <dbReference type="ARBA" id="ARBA00023136"/>
    </source>
</evidence>
<dbReference type="RefSeq" id="WP_150096082.1">
    <property type="nucleotide sequence ID" value="NZ_VWPL01000003.1"/>
</dbReference>
<evidence type="ECO:0000256" key="15">
    <source>
        <dbReference type="HAMAP-Rule" id="MF_01398"/>
    </source>
</evidence>
<evidence type="ECO:0000256" key="9">
    <source>
        <dbReference type="ARBA" id="ARBA00023065"/>
    </source>
</evidence>
<evidence type="ECO:0000256" key="16">
    <source>
        <dbReference type="RuleBase" id="RU003848"/>
    </source>
</evidence>
<dbReference type="InterPro" id="IPR050059">
    <property type="entry name" value="ATP_synthase_B_chain"/>
</dbReference>
<gene>
    <name evidence="15" type="primary">atpF</name>
    <name evidence="18" type="ORF">F1193_02415</name>
</gene>
<comment type="function">
    <text evidence="12 15">F(1)F(0) ATP synthase produces ATP from ADP in the presence of a proton or sodium gradient. F-type ATPases consist of two structural domains, F(1) containing the extramembraneous catalytic core and F(0) containing the membrane proton channel, linked together by a central stalk and a peripheral stalk. During catalysis, ATP synthesis in the catalytic domain of F(1) is coupled via a rotary mechanism of the central stalk subunits to proton translocation.</text>
</comment>
<keyword evidence="11 15" id="KW-0066">ATP synthesis</keyword>
<evidence type="ECO:0000313" key="18">
    <source>
        <dbReference type="EMBL" id="KAA5603101.1"/>
    </source>
</evidence>
<evidence type="ECO:0000256" key="12">
    <source>
        <dbReference type="ARBA" id="ARBA00025198"/>
    </source>
</evidence>
<feature type="coiled-coil region" evidence="17">
    <location>
        <begin position="44"/>
        <end position="71"/>
    </location>
</feature>
<evidence type="ECO:0000256" key="14">
    <source>
        <dbReference type="ARBA" id="ARBA00025830"/>
    </source>
</evidence>
<keyword evidence="10 15" id="KW-0472">Membrane</keyword>
<dbReference type="CDD" id="cd06503">
    <property type="entry name" value="ATP-synt_Fo_b"/>
    <property type="match status" value="1"/>
</dbReference>
<sequence>MIESPEFWVGVAFFIFFGILGYFKVHKVMVASLDSRAARIGTEIAEATRLREEAEKVLADYKRREEEAHAEADAIIAFARQEAERIAAEGKAKVEEFVARRTKLAESKIAQAETQAMVEVRTIAAEAAAKAAEHVLVREVKGKVAEDLLGSGLDAVRTRMN</sequence>
<accession>A0A5M6I4F0</accession>
<keyword evidence="17" id="KW-0175">Coiled coil</keyword>
<evidence type="ECO:0000256" key="6">
    <source>
        <dbReference type="ARBA" id="ARBA00022692"/>
    </source>
</evidence>
<keyword evidence="4 15" id="KW-1003">Cell membrane</keyword>
<dbReference type="HAMAP" id="MF_01398">
    <property type="entry name" value="ATP_synth_b_bprime"/>
    <property type="match status" value="1"/>
</dbReference>
<dbReference type="InterPro" id="IPR002146">
    <property type="entry name" value="ATP_synth_b/b'su_bac/chlpt"/>
</dbReference>
<dbReference type="PANTHER" id="PTHR33445:SF1">
    <property type="entry name" value="ATP SYNTHASE SUBUNIT B"/>
    <property type="match status" value="1"/>
</dbReference>
<keyword evidence="8 15" id="KW-1133">Transmembrane helix</keyword>
<dbReference type="GO" id="GO:0045259">
    <property type="term" value="C:proton-transporting ATP synthase complex"/>
    <property type="evidence" value="ECO:0007669"/>
    <property type="project" value="UniProtKB-KW"/>
</dbReference>
<evidence type="ECO:0000256" key="7">
    <source>
        <dbReference type="ARBA" id="ARBA00022781"/>
    </source>
</evidence>
<dbReference type="AlphaFoldDB" id="A0A5M6I4F0"/>
<evidence type="ECO:0000256" key="5">
    <source>
        <dbReference type="ARBA" id="ARBA00022547"/>
    </source>
</evidence>
<keyword evidence="7 15" id="KW-0375">Hydrogen ion transport</keyword>
<evidence type="ECO:0000256" key="1">
    <source>
        <dbReference type="ARBA" id="ARBA00004377"/>
    </source>
</evidence>
<evidence type="ECO:0000256" key="11">
    <source>
        <dbReference type="ARBA" id="ARBA00023310"/>
    </source>
</evidence>
<evidence type="ECO:0000256" key="4">
    <source>
        <dbReference type="ARBA" id="ARBA00022475"/>
    </source>
</evidence>
<comment type="caution">
    <text evidence="18">The sequence shown here is derived from an EMBL/GenBank/DDBJ whole genome shotgun (WGS) entry which is preliminary data.</text>
</comment>
<dbReference type="EMBL" id="VWPL01000003">
    <property type="protein sequence ID" value="KAA5603101.1"/>
    <property type="molecule type" value="Genomic_DNA"/>
</dbReference>
<dbReference type="PANTHER" id="PTHR33445">
    <property type="entry name" value="ATP SYNTHASE SUBUNIT B', CHLOROPLASTIC"/>
    <property type="match status" value="1"/>
</dbReference>
<feature type="transmembrane region" description="Helical" evidence="15">
    <location>
        <begin position="6"/>
        <end position="23"/>
    </location>
</feature>
<protein>
    <recommendedName>
        <fullName evidence="15">ATP synthase subunit b</fullName>
    </recommendedName>
    <alternativeName>
        <fullName evidence="15">ATP synthase F(0) sector subunit b</fullName>
    </alternativeName>
    <alternativeName>
        <fullName evidence="15">ATPase subunit I</fullName>
    </alternativeName>
    <alternativeName>
        <fullName evidence="15">F-type ATPase subunit b</fullName>
        <shortName evidence="15">F-ATPase subunit b</shortName>
    </alternativeName>
</protein>
<name>A0A5M6I4F0_9HYPH</name>
<keyword evidence="6 15" id="KW-0812">Transmembrane</keyword>
<keyword evidence="19" id="KW-1185">Reference proteome</keyword>
<organism evidence="18 19">
    <name type="scientific">Blastochloris sulfoviridis</name>
    <dbReference type="NCBI Taxonomy" id="50712"/>
    <lineage>
        <taxon>Bacteria</taxon>
        <taxon>Pseudomonadati</taxon>
        <taxon>Pseudomonadota</taxon>
        <taxon>Alphaproteobacteria</taxon>
        <taxon>Hyphomicrobiales</taxon>
        <taxon>Blastochloridaceae</taxon>
        <taxon>Blastochloris</taxon>
    </lineage>
</organism>
<keyword evidence="5 15" id="KW-0138">CF(0)</keyword>
<evidence type="ECO:0000313" key="19">
    <source>
        <dbReference type="Proteomes" id="UP000323886"/>
    </source>
</evidence>